<protein>
    <submittedName>
        <fullName evidence="1">Uncharacterized protein</fullName>
    </submittedName>
</protein>
<gene>
    <name evidence="1" type="ORF">A2160_00520</name>
</gene>
<proteinExistence type="predicted"/>
<dbReference type="EMBL" id="MEZK01000027">
    <property type="protein sequence ID" value="OGD62032.1"/>
    <property type="molecule type" value="Genomic_DNA"/>
</dbReference>
<dbReference type="STRING" id="1797457.A2160_00520"/>
<evidence type="ECO:0000313" key="1">
    <source>
        <dbReference type="EMBL" id="OGD62032.1"/>
    </source>
</evidence>
<organism evidence="1 2">
    <name type="scientific">Candidatus Beckwithbacteria bacterium RBG_13_42_9</name>
    <dbReference type="NCBI Taxonomy" id="1797457"/>
    <lineage>
        <taxon>Bacteria</taxon>
        <taxon>Candidatus Beckwithiibacteriota</taxon>
    </lineage>
</organism>
<accession>A0A1F5E3S4</accession>
<sequence>MNQQIHKKPSFNPELTGEYEFIATNETLGVDMVVHAPVLFQGQGAVRLDNEAEVQFTTAGVNRSLVAQYNITQEGIPDLNFQDTDMIEEIFGRYGFRFSSLESVEDAAQLPSLVFVDIEEQKERHHL</sequence>
<comment type="caution">
    <text evidence="1">The sequence shown here is derived from an EMBL/GenBank/DDBJ whole genome shotgun (WGS) entry which is preliminary data.</text>
</comment>
<dbReference type="AlphaFoldDB" id="A0A1F5E3S4"/>
<evidence type="ECO:0000313" key="2">
    <source>
        <dbReference type="Proteomes" id="UP000177006"/>
    </source>
</evidence>
<name>A0A1F5E3S4_9BACT</name>
<dbReference type="Proteomes" id="UP000177006">
    <property type="component" value="Unassembled WGS sequence"/>
</dbReference>
<reference evidence="1 2" key="1">
    <citation type="journal article" date="2016" name="Nat. Commun.">
        <title>Thousands of microbial genomes shed light on interconnected biogeochemical processes in an aquifer system.</title>
        <authorList>
            <person name="Anantharaman K."/>
            <person name="Brown C.T."/>
            <person name="Hug L.A."/>
            <person name="Sharon I."/>
            <person name="Castelle C.J."/>
            <person name="Probst A.J."/>
            <person name="Thomas B.C."/>
            <person name="Singh A."/>
            <person name="Wilkins M.J."/>
            <person name="Karaoz U."/>
            <person name="Brodie E.L."/>
            <person name="Williams K.H."/>
            <person name="Hubbard S.S."/>
            <person name="Banfield J.F."/>
        </authorList>
    </citation>
    <scope>NUCLEOTIDE SEQUENCE [LARGE SCALE GENOMIC DNA]</scope>
</reference>